<dbReference type="PANTHER" id="PTHR43205:SF7">
    <property type="entry name" value="PROSTAGLANDIN REDUCTASE 1"/>
    <property type="match status" value="1"/>
</dbReference>
<dbReference type="SUPFAM" id="SSF51735">
    <property type="entry name" value="NAD(P)-binding Rossmann-fold domains"/>
    <property type="match status" value="1"/>
</dbReference>
<dbReference type="Proteomes" id="UP001483337">
    <property type="component" value="Chromosome"/>
</dbReference>
<proteinExistence type="predicted"/>
<organism evidence="1 2">
    <name type="scientific">Okeanomitos corallinicola TIOX110</name>
    <dbReference type="NCBI Taxonomy" id="3133117"/>
    <lineage>
        <taxon>Bacteria</taxon>
        <taxon>Bacillati</taxon>
        <taxon>Cyanobacteriota</taxon>
        <taxon>Cyanophyceae</taxon>
        <taxon>Nostocales</taxon>
        <taxon>Aphanizomenonaceae</taxon>
        <taxon>Okeanomitos</taxon>
    </lineage>
</organism>
<dbReference type="Gene3D" id="3.90.180.10">
    <property type="entry name" value="Medium-chain alcohol dehydrogenases, catalytic domain"/>
    <property type="match status" value="1"/>
</dbReference>
<evidence type="ECO:0000313" key="1">
    <source>
        <dbReference type="EMBL" id="WZB90228.1"/>
    </source>
</evidence>
<accession>A0ABZ2UXT8</accession>
<dbReference type="RefSeq" id="WP_353933122.1">
    <property type="nucleotide sequence ID" value="NZ_CP150886.1"/>
</dbReference>
<evidence type="ECO:0000313" key="2">
    <source>
        <dbReference type="Proteomes" id="UP001483337"/>
    </source>
</evidence>
<dbReference type="InterPro" id="IPR036291">
    <property type="entry name" value="NAD(P)-bd_dom_sf"/>
</dbReference>
<name>A0ABZ2UXT8_9CYAN</name>
<dbReference type="PANTHER" id="PTHR43205">
    <property type="entry name" value="PROSTAGLANDIN REDUCTASE"/>
    <property type="match status" value="1"/>
</dbReference>
<gene>
    <name evidence="1" type="ORF">WJM97_06955</name>
</gene>
<dbReference type="EMBL" id="CP150886">
    <property type="protein sequence ID" value="WZB90228.1"/>
    <property type="molecule type" value="Genomic_DNA"/>
</dbReference>
<keyword evidence="2" id="KW-1185">Reference proteome</keyword>
<sequence length="133" mass="14876">MPALAASCPQGIDIYFENVGGKVLDAVLTQVNLNARIPLCGLIYTYNAQEPVTGPYNFSQILMQRVLLQGFIITDYVQKFDLAFKDISAWIQERKIKYHQEIVTGLENSPTAILKLFDGDKIGKLIVQVSEEP</sequence>
<dbReference type="Gene3D" id="3.40.50.720">
    <property type="entry name" value="NAD(P)-binding Rossmann-like Domain"/>
    <property type="match status" value="1"/>
</dbReference>
<dbReference type="InterPro" id="IPR045010">
    <property type="entry name" value="MDR_fam"/>
</dbReference>
<protein>
    <submittedName>
        <fullName evidence="1">Uncharacterized protein</fullName>
    </submittedName>
</protein>
<reference evidence="1 2" key="1">
    <citation type="submission" date="2024-04" db="EMBL/GenBank/DDBJ databases">
        <title>Okeanomitos corallinicola gen. &amp; sp. nov. (Nostocales, Cyanobacteria), a new toxic marine heterocyst-forming cyanobacterium from a coral reef.</title>
        <authorList>
            <person name="Li H."/>
            <person name="Li R."/>
            <person name="Kang J."/>
            <person name="Hii K.S."/>
            <person name="Mohamed H.F."/>
            <person name="Xu X."/>
            <person name="Luo Z."/>
        </authorList>
    </citation>
    <scope>NUCLEOTIDE SEQUENCE [LARGE SCALE GENOMIC DNA]</scope>
    <source>
        <strain evidence="1 2">TIOX110</strain>
    </source>
</reference>